<protein>
    <recommendedName>
        <fullName evidence="4">Chorismate dehydratase</fullName>
        <ecNumber evidence="4">4.2.1.151</ecNumber>
    </recommendedName>
    <alternativeName>
        <fullName evidence="4">Menaquinone biosynthetic enzyme MqnA</fullName>
    </alternativeName>
</protein>
<dbReference type="HAMAP" id="MF_00995">
    <property type="entry name" value="MqnA"/>
    <property type="match status" value="1"/>
</dbReference>
<evidence type="ECO:0000256" key="1">
    <source>
        <dbReference type="ARBA" id="ARBA00004863"/>
    </source>
</evidence>
<sequence>MIFGKIEYLNLLPFHIFLKRYLRNSSEKKAWTLRGSVPSRINRIFEAKRVDAAVISSIKSRHYRCSDFGIVADGEVQSVLLIPGESKSDIESDTSNQLANVLQLKGEILIGDKALRFWVKDPNGAIDLASAWKEKEGLPFVFARLCAHPPYRDRIGKMTKTFFKSPPKVPYRILRSEAQKHGITTKQLQEYLDKIYYRLKWREKKALKRFFLLSRLKQKNNTFEKCKKT</sequence>
<dbReference type="GO" id="GO:0016836">
    <property type="term" value="F:hydro-lyase activity"/>
    <property type="evidence" value="ECO:0007669"/>
    <property type="project" value="UniProtKB-UniRule"/>
</dbReference>
<dbReference type="STRING" id="223786.SAMN05216234_13014"/>
<name>A0A1I5S1R9_9BACT</name>
<accession>A0A1I5S1R9</accession>
<dbReference type="OrthoDB" id="9810112at2"/>
<keyword evidence="6" id="KW-1185">Reference proteome</keyword>
<comment type="pathway">
    <text evidence="1 4">Quinol/quinone metabolism; menaquinone biosynthesis.</text>
</comment>
<dbReference type="Pfam" id="PF02621">
    <property type="entry name" value="VitK2_biosynth"/>
    <property type="match status" value="2"/>
</dbReference>
<evidence type="ECO:0000256" key="4">
    <source>
        <dbReference type="HAMAP-Rule" id="MF_00995"/>
    </source>
</evidence>
<dbReference type="EMBL" id="FOXB01000030">
    <property type="protein sequence ID" value="SFP64627.1"/>
    <property type="molecule type" value="Genomic_DNA"/>
</dbReference>
<evidence type="ECO:0000313" key="5">
    <source>
        <dbReference type="EMBL" id="SFP64627.1"/>
    </source>
</evidence>
<evidence type="ECO:0000256" key="2">
    <source>
        <dbReference type="ARBA" id="ARBA00022428"/>
    </source>
</evidence>
<dbReference type="Proteomes" id="UP000199227">
    <property type="component" value="Unassembled WGS sequence"/>
</dbReference>
<dbReference type="InterPro" id="IPR003773">
    <property type="entry name" value="Menaquinone_biosynth"/>
</dbReference>
<comment type="similarity">
    <text evidence="4">Belongs to the MqnA/MqnD family. MqnA subfamily.</text>
</comment>
<dbReference type="PANTHER" id="PTHR37690">
    <property type="entry name" value="CHORISMATE DEHYDRATASE"/>
    <property type="match status" value="1"/>
</dbReference>
<evidence type="ECO:0000256" key="3">
    <source>
        <dbReference type="ARBA" id="ARBA00023239"/>
    </source>
</evidence>
<reference evidence="5 6" key="1">
    <citation type="submission" date="2016-10" db="EMBL/GenBank/DDBJ databases">
        <authorList>
            <person name="de Groot N.N."/>
        </authorList>
    </citation>
    <scope>NUCLEOTIDE SEQUENCE [LARGE SCALE GENOMIC DNA]</scope>
    <source>
        <strain evidence="5 6">EP1-55-1</strain>
    </source>
</reference>
<proteinExistence type="inferred from homology"/>
<organism evidence="5 6">
    <name type="scientific">Hydrogenimonas thermophila</name>
    <dbReference type="NCBI Taxonomy" id="223786"/>
    <lineage>
        <taxon>Bacteria</taxon>
        <taxon>Pseudomonadati</taxon>
        <taxon>Campylobacterota</taxon>
        <taxon>Epsilonproteobacteria</taxon>
        <taxon>Campylobacterales</taxon>
        <taxon>Hydrogenimonadaceae</taxon>
        <taxon>Hydrogenimonas</taxon>
    </lineage>
</organism>
<dbReference type="Gene3D" id="3.40.190.10">
    <property type="entry name" value="Periplasmic binding protein-like II"/>
    <property type="match status" value="2"/>
</dbReference>
<dbReference type="UniPathway" id="UPA00079"/>
<dbReference type="SUPFAM" id="SSF53850">
    <property type="entry name" value="Periplasmic binding protein-like II"/>
    <property type="match status" value="1"/>
</dbReference>
<dbReference type="EC" id="4.2.1.151" evidence="4"/>
<dbReference type="RefSeq" id="WP_092913209.1">
    <property type="nucleotide sequence ID" value="NZ_CP136592.1"/>
</dbReference>
<gene>
    <name evidence="4" type="primary">mqnA</name>
    <name evidence="5" type="ORF">SAMN05216234_13014</name>
</gene>
<dbReference type="AlphaFoldDB" id="A0A1I5S1R9"/>
<evidence type="ECO:0000313" key="6">
    <source>
        <dbReference type="Proteomes" id="UP000199227"/>
    </source>
</evidence>
<dbReference type="GO" id="GO:0009234">
    <property type="term" value="P:menaquinone biosynthetic process"/>
    <property type="evidence" value="ECO:0007669"/>
    <property type="project" value="UniProtKB-UniRule"/>
</dbReference>
<comment type="catalytic activity">
    <reaction evidence="4">
        <text>chorismate = 3-[(1-carboxyvinyl)-oxy]benzoate + H2O</text>
        <dbReference type="Rhea" id="RHEA:40051"/>
        <dbReference type="ChEBI" id="CHEBI:15377"/>
        <dbReference type="ChEBI" id="CHEBI:29748"/>
        <dbReference type="ChEBI" id="CHEBI:76981"/>
        <dbReference type="EC" id="4.2.1.151"/>
    </reaction>
</comment>
<dbReference type="PANTHER" id="PTHR37690:SF1">
    <property type="entry name" value="CHORISMATE DEHYDRATASE"/>
    <property type="match status" value="1"/>
</dbReference>
<keyword evidence="2 4" id="KW-0474">Menaquinone biosynthesis</keyword>
<keyword evidence="3 4" id="KW-0456">Lyase</keyword>
<comment type="function">
    <text evidence="4">Catalyzes the dehydration of chorismate into 3-[(1-carboxyvinyl)oxy]benzoate, a step in the biosynthesis of menaquinone (MK, vitamin K2).</text>
</comment>
<dbReference type="InterPro" id="IPR030868">
    <property type="entry name" value="MqnA"/>
</dbReference>